<keyword evidence="2" id="KW-1185">Reference proteome</keyword>
<accession>A0ABN2PPX9</accession>
<name>A0ABN2PPX9_9ACTN</name>
<comment type="caution">
    <text evidence="1">The sequence shown here is derived from an EMBL/GenBank/DDBJ whole genome shotgun (WGS) entry which is preliminary data.</text>
</comment>
<sequence>MTVPFPAALYARRKRVRVPSWLRNVPPEVLHAPGEKPDDVLAAHLDRAGLPWPDAETLEAARLDLLNRELFYVGGLS</sequence>
<protein>
    <submittedName>
        <fullName evidence="1">Uncharacterized protein</fullName>
    </submittedName>
</protein>
<reference evidence="1 2" key="1">
    <citation type="journal article" date="2019" name="Int. J. Syst. Evol. Microbiol.">
        <title>The Global Catalogue of Microorganisms (GCM) 10K type strain sequencing project: providing services to taxonomists for standard genome sequencing and annotation.</title>
        <authorList>
            <consortium name="The Broad Institute Genomics Platform"/>
            <consortium name="The Broad Institute Genome Sequencing Center for Infectious Disease"/>
            <person name="Wu L."/>
            <person name="Ma J."/>
        </authorList>
    </citation>
    <scope>NUCLEOTIDE SEQUENCE [LARGE SCALE GENOMIC DNA]</scope>
    <source>
        <strain evidence="1 2">JCM 14046</strain>
    </source>
</reference>
<evidence type="ECO:0000313" key="2">
    <source>
        <dbReference type="Proteomes" id="UP001501612"/>
    </source>
</evidence>
<organism evidence="1 2">
    <name type="scientific">Nocardioides lentus</name>
    <dbReference type="NCBI Taxonomy" id="338077"/>
    <lineage>
        <taxon>Bacteria</taxon>
        <taxon>Bacillati</taxon>
        <taxon>Actinomycetota</taxon>
        <taxon>Actinomycetes</taxon>
        <taxon>Propionibacteriales</taxon>
        <taxon>Nocardioidaceae</taxon>
        <taxon>Nocardioides</taxon>
    </lineage>
</organism>
<evidence type="ECO:0000313" key="1">
    <source>
        <dbReference type="EMBL" id="GAA1924876.1"/>
    </source>
</evidence>
<dbReference type="Proteomes" id="UP001501612">
    <property type="component" value="Unassembled WGS sequence"/>
</dbReference>
<gene>
    <name evidence="1" type="ORF">GCM10009737_28240</name>
</gene>
<dbReference type="RefSeq" id="WP_344008195.1">
    <property type="nucleotide sequence ID" value="NZ_BAAAMY010000006.1"/>
</dbReference>
<proteinExistence type="predicted"/>
<dbReference type="EMBL" id="BAAAMY010000006">
    <property type="protein sequence ID" value="GAA1924876.1"/>
    <property type="molecule type" value="Genomic_DNA"/>
</dbReference>